<evidence type="ECO:0000313" key="3">
    <source>
        <dbReference type="EMBL" id="SCF36840.1"/>
    </source>
</evidence>
<dbReference type="Pfam" id="PF04909">
    <property type="entry name" value="Amidohydro_2"/>
    <property type="match status" value="1"/>
</dbReference>
<dbReference type="SUPFAM" id="SSF51556">
    <property type="entry name" value="Metallo-dependent hydrolases"/>
    <property type="match status" value="1"/>
</dbReference>
<dbReference type="PANTHER" id="PTHR43569:SF2">
    <property type="entry name" value="AMIDOHYDROLASE-RELATED DOMAIN-CONTAINING PROTEIN"/>
    <property type="match status" value="1"/>
</dbReference>
<dbReference type="GO" id="GO:0016787">
    <property type="term" value="F:hydrolase activity"/>
    <property type="evidence" value="ECO:0007669"/>
    <property type="project" value="InterPro"/>
</dbReference>
<dbReference type="Gene3D" id="3.20.20.140">
    <property type="entry name" value="Metal-dependent hydrolases"/>
    <property type="match status" value="1"/>
</dbReference>
<sequence length="292" mass="31818">MTTGEVARRPGIVDAHHHLWVRARHPQPWIDPHTMAAIDDDFTPVELAPATRAAGVTQTVVVQSVAVRSESPELLGIAADDPLIAGVVGWVDLTAADVDSRLARLRRARGGERLVGIRHLVQSEPDPTYLDRPDVRHGIAAVGAAGLAFDLLVRHSQLPSATRLVRDLPQVRFVLDHLGKPPLGRADLGDWQRDLRTLAAEPNTTAKLSGLVTEVGGGSWTTTDLRPAVEHALDVFGPDRLMFGSDWPVCLLATSYTRWVTVLGDLLDPLSDDERAAIWRQTAGRVYRLTPS</sequence>
<gene>
    <name evidence="3" type="ORF">GA0070561_5851</name>
</gene>
<dbReference type="EMBL" id="FMCR01000007">
    <property type="protein sequence ID" value="SCF36840.1"/>
    <property type="molecule type" value="Genomic_DNA"/>
</dbReference>
<proteinExistence type="inferred from homology"/>
<dbReference type="InterPro" id="IPR032466">
    <property type="entry name" value="Metal_Hydrolase"/>
</dbReference>
<evidence type="ECO:0000313" key="4">
    <source>
        <dbReference type="Proteomes" id="UP000198864"/>
    </source>
</evidence>
<dbReference type="InterPro" id="IPR052350">
    <property type="entry name" value="Metallo-dep_Lactonases"/>
</dbReference>
<dbReference type="STRING" id="285676.GA0070561_5851"/>
<evidence type="ECO:0000259" key="2">
    <source>
        <dbReference type="Pfam" id="PF04909"/>
    </source>
</evidence>
<organism evidence="3 4">
    <name type="scientific">Micromonospora saelicesensis</name>
    <dbReference type="NCBI Taxonomy" id="285676"/>
    <lineage>
        <taxon>Bacteria</taxon>
        <taxon>Bacillati</taxon>
        <taxon>Actinomycetota</taxon>
        <taxon>Actinomycetes</taxon>
        <taxon>Micromonosporales</taxon>
        <taxon>Micromonosporaceae</taxon>
        <taxon>Micromonospora</taxon>
    </lineage>
</organism>
<reference evidence="3 4" key="1">
    <citation type="submission" date="2016-06" db="EMBL/GenBank/DDBJ databases">
        <authorList>
            <person name="Kjaerup R.B."/>
            <person name="Dalgaard T.S."/>
            <person name="Juul-Madsen H.R."/>
        </authorList>
    </citation>
    <scope>NUCLEOTIDE SEQUENCE [LARGE SCALE GENOMIC DNA]</scope>
    <source>
        <strain evidence="3 4">DSM 44871</strain>
    </source>
</reference>
<accession>A0A1C4ZV69</accession>
<feature type="domain" description="Amidohydrolase-related" evidence="2">
    <location>
        <begin position="13"/>
        <end position="289"/>
    </location>
</feature>
<dbReference type="RefSeq" id="WP_091406816.1">
    <property type="nucleotide sequence ID" value="NZ_FMCR01000007.1"/>
</dbReference>
<dbReference type="InterPro" id="IPR006680">
    <property type="entry name" value="Amidohydro-rel"/>
</dbReference>
<comment type="similarity">
    <text evidence="1">Belongs to the metallo-dependent hydrolases superfamily.</text>
</comment>
<name>A0A1C4ZV69_9ACTN</name>
<dbReference type="Proteomes" id="UP000198864">
    <property type="component" value="Unassembled WGS sequence"/>
</dbReference>
<protein>
    <submittedName>
        <fullName evidence="3">L-fuconolactonase</fullName>
    </submittedName>
</protein>
<evidence type="ECO:0000256" key="1">
    <source>
        <dbReference type="ARBA" id="ARBA00038310"/>
    </source>
</evidence>
<dbReference type="AlphaFoldDB" id="A0A1C4ZV69"/>
<dbReference type="PANTHER" id="PTHR43569">
    <property type="entry name" value="AMIDOHYDROLASE"/>
    <property type="match status" value="1"/>
</dbReference>